<evidence type="ECO:0000313" key="6">
    <source>
        <dbReference type="Proteomes" id="UP000199622"/>
    </source>
</evidence>
<keyword evidence="1 3" id="KW-0732">Signal</keyword>
<protein>
    <submittedName>
        <fullName evidence="5">Polar amino acid transport system substrate-binding protein</fullName>
    </submittedName>
</protein>
<evidence type="ECO:0000313" key="5">
    <source>
        <dbReference type="EMBL" id="SEC55342.1"/>
    </source>
</evidence>
<evidence type="ECO:0000256" key="2">
    <source>
        <dbReference type="SAM" id="MobiDB-lite"/>
    </source>
</evidence>
<feature type="chain" id="PRO_5038968461" evidence="3">
    <location>
        <begin position="23"/>
        <end position="310"/>
    </location>
</feature>
<dbReference type="AlphaFoldDB" id="A0A1H4TFX7"/>
<dbReference type="STRING" id="208445.SAMN04489727_4181"/>
<feature type="signal peptide" evidence="3">
    <location>
        <begin position="1"/>
        <end position="22"/>
    </location>
</feature>
<dbReference type="RefSeq" id="WP_167384666.1">
    <property type="nucleotide sequence ID" value="NZ_FNSO01000004.1"/>
</dbReference>
<evidence type="ECO:0000256" key="1">
    <source>
        <dbReference type="ARBA" id="ARBA00022729"/>
    </source>
</evidence>
<evidence type="ECO:0000256" key="3">
    <source>
        <dbReference type="SAM" id="SignalP"/>
    </source>
</evidence>
<organism evidence="5 6">
    <name type="scientific">Amycolatopsis tolypomycina</name>
    <dbReference type="NCBI Taxonomy" id="208445"/>
    <lineage>
        <taxon>Bacteria</taxon>
        <taxon>Bacillati</taxon>
        <taxon>Actinomycetota</taxon>
        <taxon>Actinomycetes</taxon>
        <taxon>Pseudonocardiales</taxon>
        <taxon>Pseudonocardiaceae</taxon>
        <taxon>Amycolatopsis</taxon>
    </lineage>
</organism>
<dbReference type="Gene3D" id="3.40.190.10">
    <property type="entry name" value="Periplasmic binding protein-like II"/>
    <property type="match status" value="2"/>
</dbReference>
<dbReference type="PANTHER" id="PTHR35936:SF19">
    <property type="entry name" value="AMINO-ACID-BINDING PROTEIN YXEM-RELATED"/>
    <property type="match status" value="1"/>
</dbReference>
<keyword evidence="6" id="KW-1185">Reference proteome</keyword>
<dbReference type="CDD" id="cd01004">
    <property type="entry name" value="PBP2_MidA_like"/>
    <property type="match status" value="1"/>
</dbReference>
<accession>A0A1H4TFX7</accession>
<name>A0A1H4TFX7_9PSEU</name>
<evidence type="ECO:0000259" key="4">
    <source>
        <dbReference type="SMART" id="SM00062"/>
    </source>
</evidence>
<dbReference type="SMART" id="SM00062">
    <property type="entry name" value="PBPb"/>
    <property type="match status" value="1"/>
</dbReference>
<dbReference type="PANTHER" id="PTHR35936">
    <property type="entry name" value="MEMBRANE-BOUND LYTIC MUREIN TRANSGLYCOSYLASE F"/>
    <property type="match status" value="1"/>
</dbReference>
<sequence>MRVKTALSAVVLTAAVTMTACTTESPAPATGGGGAAPTEHTDDISVGVQPDPAAVALLPAAVKAKGTLVAAEDLTSPPTTFMASDNKTPIGFNPDIARLIAAKLGLKLEIKNVKFDVIIPGLQGNRYDLTVSTMGTSAERLKVLDMIDYLTNGSTVATAHGNPKHLSMDSLCGATLGVQSGTTQELKWLPKLNQENCVSKGKDPIKAVALPSVSDALTQVASRRIDGVFYDATSLNWAKAKQPNAFDVLQPVLNPLPVAIALNLDSPLTPAVQAALQSVIDSPKYAEALSRWGFDGLGVKTAARSKPQPK</sequence>
<dbReference type="InterPro" id="IPR001638">
    <property type="entry name" value="Solute-binding_3/MltF_N"/>
</dbReference>
<dbReference type="SUPFAM" id="SSF53850">
    <property type="entry name" value="Periplasmic binding protein-like II"/>
    <property type="match status" value="1"/>
</dbReference>
<proteinExistence type="predicted"/>
<feature type="domain" description="Solute-binding protein family 3/N-terminal" evidence="4">
    <location>
        <begin position="67"/>
        <end position="296"/>
    </location>
</feature>
<gene>
    <name evidence="5" type="ORF">SAMN04489727_4181</name>
</gene>
<reference evidence="6" key="1">
    <citation type="submission" date="2016-10" db="EMBL/GenBank/DDBJ databases">
        <authorList>
            <person name="Varghese N."/>
            <person name="Submissions S."/>
        </authorList>
    </citation>
    <scope>NUCLEOTIDE SEQUENCE [LARGE SCALE GENOMIC DNA]</scope>
    <source>
        <strain evidence="6">DSM 44544</strain>
    </source>
</reference>
<dbReference type="PROSITE" id="PS51257">
    <property type="entry name" value="PROKAR_LIPOPROTEIN"/>
    <property type="match status" value="1"/>
</dbReference>
<dbReference type="Proteomes" id="UP000199622">
    <property type="component" value="Unassembled WGS sequence"/>
</dbReference>
<feature type="region of interest" description="Disordered" evidence="2">
    <location>
        <begin position="23"/>
        <end position="46"/>
    </location>
</feature>
<dbReference type="Pfam" id="PF00497">
    <property type="entry name" value="SBP_bac_3"/>
    <property type="match status" value="1"/>
</dbReference>
<dbReference type="EMBL" id="FNSO01000004">
    <property type="protein sequence ID" value="SEC55342.1"/>
    <property type="molecule type" value="Genomic_DNA"/>
</dbReference>